<dbReference type="InterPro" id="IPR027417">
    <property type="entry name" value="P-loop_NTPase"/>
</dbReference>
<feature type="domain" description="DNA helicase Pif1-like DEAD-box helicase" evidence="1">
    <location>
        <begin position="14"/>
        <end position="213"/>
    </location>
</feature>
<dbReference type="InterPro" id="IPR010285">
    <property type="entry name" value="DNA_helicase_pif1-like_DEAD"/>
</dbReference>
<dbReference type="FunFam" id="3.40.50.300:FF:001498">
    <property type="entry name" value="ATP-dependent DNA helicase"/>
    <property type="match status" value="1"/>
</dbReference>
<dbReference type="AlphaFoldDB" id="A0A7C0WTK3"/>
<dbReference type="GO" id="GO:0003678">
    <property type="term" value="F:DNA helicase activity"/>
    <property type="evidence" value="ECO:0007669"/>
    <property type="project" value="InterPro"/>
</dbReference>
<keyword evidence="2" id="KW-0347">Helicase</keyword>
<sequence length="298" mass="33919">MAPPNHELELANDFVQYTGCNIFLTGKAGTGKTTFLHNLHKNTAKRMIVTAPTGVAAINAGGVTLHSFFQLPFGPFVPGSEAYERNKQRRFRFSKEKKRIIQSLDLLVIDEISMVRADLLDAVDAVLRGHRRNNQPFGGVQLLLIGDLYQLSPVAKQDEWHLLEQYYESVYFFSSKALNLTELITIELTHIFRQSDARFIKLLNRVRDNRLDESSIADLNLRYIPNFTPGEDQGYITLTTHNRNAESINQTRLDGLPKREHRFKAEVSGDFPEHNYPTLATLMLKEGAQVMFVRNDPS</sequence>
<organism evidence="2">
    <name type="scientific">Thermodesulforhabdus norvegica</name>
    <dbReference type="NCBI Taxonomy" id="39841"/>
    <lineage>
        <taxon>Bacteria</taxon>
        <taxon>Pseudomonadati</taxon>
        <taxon>Thermodesulfobacteriota</taxon>
        <taxon>Syntrophobacteria</taxon>
        <taxon>Syntrophobacterales</taxon>
        <taxon>Thermodesulforhabdaceae</taxon>
        <taxon>Thermodesulforhabdus</taxon>
    </lineage>
</organism>
<dbReference type="CDD" id="cd18037">
    <property type="entry name" value="DEXSc_Pif1_like"/>
    <property type="match status" value="1"/>
</dbReference>
<reference evidence="2" key="1">
    <citation type="journal article" date="2020" name="mSystems">
        <title>Genome- and Community-Level Interaction Insights into Carbon Utilization and Element Cycling Functions of Hydrothermarchaeota in Hydrothermal Sediment.</title>
        <authorList>
            <person name="Zhou Z."/>
            <person name="Liu Y."/>
            <person name="Xu W."/>
            <person name="Pan J."/>
            <person name="Luo Z.H."/>
            <person name="Li M."/>
        </authorList>
    </citation>
    <scope>NUCLEOTIDE SEQUENCE [LARGE SCALE GENOMIC DNA]</scope>
    <source>
        <strain evidence="2">HyVt-19</strain>
    </source>
</reference>
<dbReference type="GO" id="GO:0006281">
    <property type="term" value="P:DNA repair"/>
    <property type="evidence" value="ECO:0007669"/>
    <property type="project" value="InterPro"/>
</dbReference>
<dbReference type="PANTHER" id="PTHR47642">
    <property type="entry name" value="ATP-DEPENDENT DNA HELICASE"/>
    <property type="match status" value="1"/>
</dbReference>
<dbReference type="Proteomes" id="UP000886355">
    <property type="component" value="Unassembled WGS sequence"/>
</dbReference>
<dbReference type="InterPro" id="IPR051055">
    <property type="entry name" value="PIF1_helicase"/>
</dbReference>
<dbReference type="PANTHER" id="PTHR47642:SF5">
    <property type="entry name" value="ATP-DEPENDENT DNA HELICASE"/>
    <property type="match status" value="1"/>
</dbReference>
<accession>A0A7C0WTK3</accession>
<keyword evidence="2" id="KW-0547">Nucleotide-binding</keyword>
<dbReference type="GO" id="GO:0000723">
    <property type="term" value="P:telomere maintenance"/>
    <property type="evidence" value="ECO:0007669"/>
    <property type="project" value="InterPro"/>
</dbReference>
<dbReference type="EMBL" id="DQZW01000157">
    <property type="protein sequence ID" value="HDL89923.1"/>
    <property type="molecule type" value="Genomic_DNA"/>
</dbReference>
<keyword evidence="2" id="KW-0378">Hydrolase</keyword>
<keyword evidence="2" id="KW-0067">ATP-binding</keyword>
<name>A0A7C0WTK3_9BACT</name>
<dbReference type="Gene3D" id="3.40.50.300">
    <property type="entry name" value="P-loop containing nucleotide triphosphate hydrolases"/>
    <property type="match status" value="1"/>
</dbReference>
<evidence type="ECO:0000259" key="1">
    <source>
        <dbReference type="Pfam" id="PF05970"/>
    </source>
</evidence>
<proteinExistence type="predicted"/>
<comment type="caution">
    <text evidence="2">The sequence shown here is derived from an EMBL/GenBank/DDBJ whole genome shotgun (WGS) entry which is preliminary data.</text>
</comment>
<dbReference type="Pfam" id="PF05970">
    <property type="entry name" value="PIF1"/>
    <property type="match status" value="1"/>
</dbReference>
<evidence type="ECO:0000313" key="2">
    <source>
        <dbReference type="EMBL" id="HDL89923.1"/>
    </source>
</evidence>
<feature type="non-terminal residue" evidence="2">
    <location>
        <position position="298"/>
    </location>
</feature>
<dbReference type="SUPFAM" id="SSF52540">
    <property type="entry name" value="P-loop containing nucleoside triphosphate hydrolases"/>
    <property type="match status" value="1"/>
</dbReference>
<protein>
    <submittedName>
        <fullName evidence="2">Helicase</fullName>
    </submittedName>
</protein>
<gene>
    <name evidence="2" type="ORF">ENG14_03365</name>
</gene>